<name>A0ABV4FYY1_9BRAD</name>
<evidence type="ECO:0000313" key="1">
    <source>
        <dbReference type="EMBL" id="MEY9456840.1"/>
    </source>
</evidence>
<reference evidence="1 2" key="1">
    <citation type="submission" date="2024-07" db="EMBL/GenBank/DDBJ databases">
        <title>Genomic Encyclopedia of Type Strains, Phase V (KMG-V): Genome sequencing to study the core and pangenomes of soil and plant-associated prokaryotes.</title>
        <authorList>
            <person name="Whitman W."/>
        </authorList>
    </citation>
    <scope>NUCLEOTIDE SEQUENCE [LARGE SCALE GENOMIC DNA]</scope>
    <source>
        <strain evidence="1 2">USDA 152</strain>
    </source>
</reference>
<proteinExistence type="predicted"/>
<dbReference type="InterPro" id="IPR027417">
    <property type="entry name" value="P-loop_NTPase"/>
</dbReference>
<dbReference type="SUPFAM" id="SSF53795">
    <property type="entry name" value="PEP carboxykinase-like"/>
    <property type="match status" value="1"/>
</dbReference>
<comment type="caution">
    <text evidence="1">The sequence shown here is derived from an EMBL/GenBank/DDBJ whole genome shotgun (WGS) entry which is preliminary data.</text>
</comment>
<dbReference type="EMBL" id="JBGBZJ010000003">
    <property type="protein sequence ID" value="MEY9456840.1"/>
    <property type="molecule type" value="Genomic_DNA"/>
</dbReference>
<accession>A0ABV4FYY1</accession>
<evidence type="ECO:0008006" key="3">
    <source>
        <dbReference type="Google" id="ProtNLM"/>
    </source>
</evidence>
<dbReference type="Gene3D" id="3.40.50.300">
    <property type="entry name" value="P-loop containing nucleotide triphosphate hydrolases"/>
    <property type="match status" value="1"/>
</dbReference>
<protein>
    <recommendedName>
        <fullName evidence="3">Serine/threonine protein kinase</fullName>
    </recommendedName>
</protein>
<dbReference type="Proteomes" id="UP001565369">
    <property type="component" value="Unassembled WGS sequence"/>
</dbReference>
<keyword evidence="2" id="KW-1185">Reference proteome</keyword>
<gene>
    <name evidence="1" type="ORF">ABIG07_005788</name>
</gene>
<evidence type="ECO:0000313" key="2">
    <source>
        <dbReference type="Proteomes" id="UP001565369"/>
    </source>
</evidence>
<sequence length="406" mass="43862">MNFVAAEGRDASIPGAVVASSAQDEADVFTLVGTVLERSSAEMVLRPASDAVFALLDGRSMLFSEAGQKIFELDRVGAFIWCKLAQGASLEDTCKGLGTLGIDEQTARQFTRQVVDVWIDRALLEVDWRMPTDFAFSAVLGRHRIGVRAANRDLLRRLCSLFCVSDQSAGGDDDIAIEAMMLDEQVLLRGEDSSISRCQVEALAPTIKAHITERLIRSDRWTFSLHAASLVKDGMGLLLCGQPGAGKSTLTLQLVDAGLRYAGDDVALVGADGAMCGIPFALTLKEGSWDLLSRLHGGRYDATHRRSDGVLVRYVPIADAYHQSFSAGWIIFLNRVASGPAELTAIDQLDSMKRLIDNGFAADGRLSQAGFFALKRIVAGAPSLQLTYCEAVEARRVLMDLCNGKA</sequence>
<organism evidence="1 2">
    <name type="scientific">Bradyrhizobium ottawaense</name>
    <dbReference type="NCBI Taxonomy" id="931866"/>
    <lineage>
        <taxon>Bacteria</taxon>
        <taxon>Pseudomonadati</taxon>
        <taxon>Pseudomonadota</taxon>
        <taxon>Alphaproteobacteria</taxon>
        <taxon>Hyphomicrobiales</taxon>
        <taxon>Nitrobacteraceae</taxon>
        <taxon>Bradyrhizobium</taxon>
    </lineage>
</organism>